<evidence type="ECO:0000256" key="3">
    <source>
        <dbReference type="ARBA" id="ARBA00022989"/>
    </source>
</evidence>
<dbReference type="EMBL" id="CP129971">
    <property type="protein sequence ID" value="WMN10773.1"/>
    <property type="molecule type" value="Genomic_DNA"/>
</dbReference>
<keyword evidence="3 5" id="KW-1133">Transmembrane helix</keyword>
<evidence type="ECO:0000256" key="5">
    <source>
        <dbReference type="SAM" id="Phobius"/>
    </source>
</evidence>
<dbReference type="PROSITE" id="PS50244">
    <property type="entry name" value="S5A_REDUCTASE"/>
    <property type="match status" value="1"/>
</dbReference>
<proteinExistence type="predicted"/>
<dbReference type="Proteomes" id="UP001230496">
    <property type="component" value="Chromosome"/>
</dbReference>
<organism evidence="6 7">
    <name type="scientific">Marivirga salinarum</name>
    <dbReference type="NCBI Taxonomy" id="3059078"/>
    <lineage>
        <taxon>Bacteria</taxon>
        <taxon>Pseudomonadati</taxon>
        <taxon>Bacteroidota</taxon>
        <taxon>Cytophagia</taxon>
        <taxon>Cytophagales</taxon>
        <taxon>Marivirgaceae</taxon>
        <taxon>Marivirga</taxon>
    </lineage>
</organism>
<sequence>MALQEEFEQQGVWLFKYRGTLPVLILFIGLGIYVYAALNPELFLIQDPAIKNYFLIFCIVVSLFGQYIRAYTVGHTPKNTSGRNTGEQIADTLNTTGIYSTVRHPLYVGNFFMWLGPALVTENIWFIVAFILFYWVYYERIMFAEEQFLRRKFKEVYTSWAERTPAFIPSFKNFVKPNLSFSWKKVLKKEKNGFAAIFIIFCAFDVIAELLKGTQEFNIYLIIAAVISVVLYLILKALKNTSLMQEEGR</sequence>
<gene>
    <name evidence="6" type="ORF">QYS49_35930</name>
</gene>
<feature type="transmembrane region" description="Helical" evidence="5">
    <location>
        <begin position="20"/>
        <end position="38"/>
    </location>
</feature>
<evidence type="ECO:0000313" key="7">
    <source>
        <dbReference type="Proteomes" id="UP001230496"/>
    </source>
</evidence>
<evidence type="ECO:0000256" key="2">
    <source>
        <dbReference type="ARBA" id="ARBA00022692"/>
    </source>
</evidence>
<dbReference type="GO" id="GO:0004671">
    <property type="term" value="F:protein C-terminal S-isoprenylcysteine carboxyl O-methyltransferase activity"/>
    <property type="evidence" value="ECO:0007669"/>
    <property type="project" value="UniProtKB-EC"/>
</dbReference>
<dbReference type="InterPro" id="IPR007318">
    <property type="entry name" value="Phopholipid_MeTrfase"/>
</dbReference>
<comment type="subcellular location">
    <subcellularLocation>
        <location evidence="1">Endomembrane system</location>
        <topology evidence="1">Multi-pass membrane protein</topology>
    </subcellularLocation>
</comment>
<dbReference type="GO" id="GO:0012505">
    <property type="term" value="C:endomembrane system"/>
    <property type="evidence" value="ECO:0007669"/>
    <property type="project" value="UniProtKB-SubCell"/>
</dbReference>
<keyword evidence="6" id="KW-0808">Transferase</keyword>
<dbReference type="PANTHER" id="PTHR12714">
    <property type="entry name" value="PROTEIN-S ISOPRENYLCYSTEINE O-METHYLTRANSFERASE"/>
    <property type="match status" value="1"/>
</dbReference>
<dbReference type="AlphaFoldDB" id="A0AA51RBR1"/>
<dbReference type="RefSeq" id="WP_308347208.1">
    <property type="nucleotide sequence ID" value="NZ_CP129971.1"/>
</dbReference>
<feature type="transmembrane region" description="Helical" evidence="5">
    <location>
        <begin position="111"/>
        <end position="137"/>
    </location>
</feature>
<keyword evidence="7" id="KW-1185">Reference proteome</keyword>
<protein>
    <submittedName>
        <fullName evidence="6">Isoprenylcysteine carboxylmethyltransferase family protein</fullName>
        <ecNumber evidence="6">2.1.1.100</ecNumber>
        <ecNumber evidence="6">2.1.1.334</ecNumber>
    </submittedName>
</protein>
<dbReference type="EC" id="2.1.1.334" evidence="6"/>
<name>A0AA51RBR1_9BACT</name>
<feature type="transmembrane region" description="Helical" evidence="5">
    <location>
        <begin position="193"/>
        <end position="211"/>
    </location>
</feature>
<dbReference type="GO" id="GO:0032259">
    <property type="term" value="P:methylation"/>
    <property type="evidence" value="ECO:0007669"/>
    <property type="project" value="UniProtKB-KW"/>
</dbReference>
<evidence type="ECO:0000256" key="1">
    <source>
        <dbReference type="ARBA" id="ARBA00004127"/>
    </source>
</evidence>
<dbReference type="Pfam" id="PF04191">
    <property type="entry name" value="PEMT"/>
    <property type="match status" value="1"/>
</dbReference>
<feature type="transmembrane region" description="Helical" evidence="5">
    <location>
        <begin position="217"/>
        <end position="235"/>
    </location>
</feature>
<keyword evidence="2 5" id="KW-0812">Transmembrane</keyword>
<keyword evidence="4 5" id="KW-0472">Membrane</keyword>
<dbReference type="Gene3D" id="1.20.120.1630">
    <property type="match status" value="1"/>
</dbReference>
<evidence type="ECO:0000313" key="6">
    <source>
        <dbReference type="EMBL" id="WMN10773.1"/>
    </source>
</evidence>
<dbReference type="PANTHER" id="PTHR12714:SF9">
    <property type="entry name" value="PROTEIN-S-ISOPRENYLCYSTEINE O-METHYLTRANSFERASE"/>
    <property type="match status" value="1"/>
</dbReference>
<accession>A0AA51RBR1</accession>
<feature type="transmembrane region" description="Helical" evidence="5">
    <location>
        <begin position="50"/>
        <end position="68"/>
    </location>
</feature>
<evidence type="ECO:0000256" key="4">
    <source>
        <dbReference type="ARBA" id="ARBA00023136"/>
    </source>
</evidence>
<dbReference type="KEGG" id="msaa:QYS49_35930"/>
<dbReference type="EC" id="2.1.1.100" evidence="6"/>
<reference evidence="6 7" key="1">
    <citation type="submission" date="2023-08" db="EMBL/GenBank/DDBJ databases">
        <title>Comparative genomics and taxonomic characterization of three novel marine species of genus Marivirga.</title>
        <authorList>
            <person name="Muhammad N."/>
            <person name="Kim S.-G."/>
        </authorList>
    </citation>
    <scope>NUCLEOTIDE SEQUENCE [LARGE SCALE GENOMIC DNA]</scope>
    <source>
        <strain evidence="6 7">BDSF4-3</strain>
    </source>
</reference>
<keyword evidence="6" id="KW-0489">Methyltransferase</keyword>